<reference evidence="2" key="1">
    <citation type="journal article" date="2017" name="Genome Biol.">
        <title>Comparative genomics reveals high biological diversity and specific adaptations in the industrially and medically important fungal genus Aspergillus.</title>
        <authorList>
            <person name="de Vries R.P."/>
            <person name="Riley R."/>
            <person name="Wiebenga A."/>
            <person name="Aguilar-Osorio G."/>
            <person name="Amillis S."/>
            <person name="Uchima C.A."/>
            <person name="Anderluh G."/>
            <person name="Asadollahi M."/>
            <person name="Askin M."/>
            <person name="Barry K."/>
            <person name="Battaglia E."/>
            <person name="Bayram O."/>
            <person name="Benocci T."/>
            <person name="Braus-Stromeyer S.A."/>
            <person name="Caldana C."/>
            <person name="Canovas D."/>
            <person name="Cerqueira G.C."/>
            <person name="Chen F."/>
            <person name="Chen W."/>
            <person name="Choi C."/>
            <person name="Clum A."/>
            <person name="Dos Santos R.A."/>
            <person name="Damasio A.R."/>
            <person name="Diallinas G."/>
            <person name="Emri T."/>
            <person name="Fekete E."/>
            <person name="Flipphi M."/>
            <person name="Freyberg S."/>
            <person name="Gallo A."/>
            <person name="Gournas C."/>
            <person name="Habgood R."/>
            <person name="Hainaut M."/>
            <person name="Harispe M.L."/>
            <person name="Henrissat B."/>
            <person name="Hilden K.S."/>
            <person name="Hope R."/>
            <person name="Hossain A."/>
            <person name="Karabika E."/>
            <person name="Karaffa L."/>
            <person name="Karanyi Z."/>
            <person name="Krasevec N."/>
            <person name="Kuo A."/>
            <person name="Kusch H."/>
            <person name="LaButti K."/>
            <person name="Lagendijk E.L."/>
            <person name="Lapidus A."/>
            <person name="Levasseur A."/>
            <person name="Lindquist E."/>
            <person name="Lipzen A."/>
            <person name="Logrieco A.F."/>
            <person name="MacCabe A."/>
            <person name="Maekelae M.R."/>
            <person name="Malavazi I."/>
            <person name="Melin P."/>
            <person name="Meyer V."/>
            <person name="Mielnichuk N."/>
            <person name="Miskei M."/>
            <person name="Molnar A.P."/>
            <person name="Mule G."/>
            <person name="Ngan C.Y."/>
            <person name="Orejas M."/>
            <person name="Orosz E."/>
            <person name="Ouedraogo J.P."/>
            <person name="Overkamp K.M."/>
            <person name="Park H.-S."/>
            <person name="Perrone G."/>
            <person name="Piumi F."/>
            <person name="Punt P.J."/>
            <person name="Ram A.F."/>
            <person name="Ramon A."/>
            <person name="Rauscher S."/>
            <person name="Record E."/>
            <person name="Riano-Pachon D.M."/>
            <person name="Robert V."/>
            <person name="Roehrig J."/>
            <person name="Ruller R."/>
            <person name="Salamov A."/>
            <person name="Salih N.S."/>
            <person name="Samson R.A."/>
            <person name="Sandor E."/>
            <person name="Sanguinetti M."/>
            <person name="Schuetze T."/>
            <person name="Sepcic K."/>
            <person name="Shelest E."/>
            <person name="Sherlock G."/>
            <person name="Sophianopoulou V."/>
            <person name="Squina F.M."/>
            <person name="Sun H."/>
            <person name="Susca A."/>
            <person name="Todd R.B."/>
            <person name="Tsang A."/>
            <person name="Unkles S.E."/>
            <person name="van de Wiele N."/>
            <person name="van Rossen-Uffink D."/>
            <person name="Oliveira J.V."/>
            <person name="Vesth T.C."/>
            <person name="Visser J."/>
            <person name="Yu J.-H."/>
            <person name="Zhou M."/>
            <person name="Andersen M.R."/>
            <person name="Archer D.B."/>
            <person name="Baker S.E."/>
            <person name="Benoit I."/>
            <person name="Brakhage A.A."/>
            <person name="Braus G.H."/>
            <person name="Fischer R."/>
            <person name="Frisvad J.C."/>
            <person name="Goldman G.H."/>
            <person name="Houbraken J."/>
            <person name="Oakley B."/>
            <person name="Pocsi I."/>
            <person name="Scazzocchio C."/>
            <person name="Seiboth B."/>
            <person name="vanKuyk P.A."/>
            <person name="Wortman J."/>
            <person name="Dyer P.S."/>
            <person name="Grigoriev I.V."/>
        </authorList>
    </citation>
    <scope>NUCLEOTIDE SEQUENCE [LARGE SCALE GENOMIC DNA]</scope>
    <source>
        <strain evidence="2">CBS 134.48</strain>
    </source>
</reference>
<dbReference type="EMBL" id="KV878205">
    <property type="protein sequence ID" value="OJI82258.1"/>
    <property type="molecule type" value="Genomic_DNA"/>
</dbReference>
<evidence type="ECO:0000313" key="1">
    <source>
        <dbReference type="EMBL" id="OJI82258.1"/>
    </source>
</evidence>
<dbReference type="AlphaFoldDB" id="A0A1L9MZ18"/>
<sequence>MHDRCIDLSPLVLSLDTHNRQVVSHPERKTPTYLHIHHFLTLPSTLLTHLKPHPSPTYPPQHLNITRKHHVKLSSNTHPPSRTI</sequence>
<gene>
    <name evidence="1" type="ORF">ASPTUDRAFT_45675</name>
</gene>
<dbReference type="VEuPathDB" id="FungiDB:ASPTUDRAFT_45675"/>
<protein>
    <submittedName>
        <fullName evidence="1">Uncharacterized protein</fullName>
    </submittedName>
</protein>
<evidence type="ECO:0000313" key="2">
    <source>
        <dbReference type="Proteomes" id="UP000184304"/>
    </source>
</evidence>
<name>A0A1L9MZ18_ASPTC</name>
<keyword evidence="2" id="KW-1185">Reference proteome</keyword>
<proteinExistence type="predicted"/>
<organism evidence="1 2">
    <name type="scientific">Aspergillus tubingensis (strain CBS 134.48)</name>
    <dbReference type="NCBI Taxonomy" id="767770"/>
    <lineage>
        <taxon>Eukaryota</taxon>
        <taxon>Fungi</taxon>
        <taxon>Dikarya</taxon>
        <taxon>Ascomycota</taxon>
        <taxon>Pezizomycotina</taxon>
        <taxon>Eurotiomycetes</taxon>
        <taxon>Eurotiomycetidae</taxon>
        <taxon>Eurotiales</taxon>
        <taxon>Aspergillaceae</taxon>
        <taxon>Aspergillus</taxon>
        <taxon>Aspergillus subgen. Circumdati</taxon>
    </lineage>
</organism>
<dbReference type="Proteomes" id="UP000184304">
    <property type="component" value="Unassembled WGS sequence"/>
</dbReference>
<accession>A0A1L9MZ18</accession>